<evidence type="ECO:0000256" key="8">
    <source>
        <dbReference type="ARBA" id="ARBA00022840"/>
    </source>
</evidence>
<dbReference type="GO" id="GO:0007346">
    <property type="term" value="P:regulation of mitotic cell cycle"/>
    <property type="evidence" value="ECO:0007669"/>
    <property type="project" value="TreeGrafter"/>
</dbReference>
<dbReference type="SUPFAM" id="SSF56112">
    <property type="entry name" value="Protein kinase-like (PK-like)"/>
    <property type="match status" value="1"/>
</dbReference>
<dbReference type="AlphaFoldDB" id="A0A3Q0RRA9"/>
<comment type="similarity">
    <text evidence="1">Belongs to the protein kinase superfamily. CAMK Ser/Thr protein kinase family. PIM subfamily.</text>
</comment>
<proteinExistence type="inferred from homology"/>
<dbReference type="Ensembl" id="ENSACIT00000013228.1">
    <property type="protein sequence ID" value="ENSACIP00000012867.1"/>
    <property type="gene ID" value="ENSACIG00000010028.1"/>
</dbReference>
<reference evidence="14" key="2">
    <citation type="submission" date="2025-09" db="UniProtKB">
        <authorList>
            <consortium name="Ensembl"/>
        </authorList>
    </citation>
    <scope>IDENTIFICATION</scope>
</reference>
<evidence type="ECO:0000256" key="11">
    <source>
        <dbReference type="PIRSR" id="PIRSR037993-1"/>
    </source>
</evidence>
<evidence type="ECO:0000256" key="2">
    <source>
        <dbReference type="ARBA" id="ARBA00012513"/>
    </source>
</evidence>
<dbReference type="EC" id="2.7.11.1" evidence="2"/>
<keyword evidence="6" id="KW-0547">Nucleotide-binding</keyword>
<dbReference type="STRING" id="61819.ENSACIP00000012867"/>
<dbReference type="Gene3D" id="1.10.510.10">
    <property type="entry name" value="Transferase(Phosphotransferase) domain 1"/>
    <property type="match status" value="1"/>
</dbReference>
<dbReference type="InterPro" id="IPR008271">
    <property type="entry name" value="Ser/Thr_kinase_AS"/>
</dbReference>
<dbReference type="GO" id="GO:0005524">
    <property type="term" value="F:ATP binding"/>
    <property type="evidence" value="ECO:0007669"/>
    <property type="project" value="UniProtKB-KW"/>
</dbReference>
<dbReference type="PANTHER" id="PTHR22984">
    <property type="entry name" value="SERINE/THREONINE-PROTEIN KINASE PIM"/>
    <property type="match status" value="1"/>
</dbReference>
<evidence type="ECO:0000256" key="1">
    <source>
        <dbReference type="ARBA" id="ARBA00005505"/>
    </source>
</evidence>
<evidence type="ECO:0000256" key="7">
    <source>
        <dbReference type="ARBA" id="ARBA00022777"/>
    </source>
</evidence>
<evidence type="ECO:0000256" key="3">
    <source>
        <dbReference type="ARBA" id="ARBA00022527"/>
    </source>
</evidence>
<evidence type="ECO:0000259" key="13">
    <source>
        <dbReference type="PROSITE" id="PS50011"/>
    </source>
</evidence>
<keyword evidence="7" id="KW-0418">Kinase</keyword>
<reference evidence="14" key="1">
    <citation type="submission" date="2025-08" db="UniProtKB">
        <authorList>
            <consortium name="Ensembl"/>
        </authorList>
    </citation>
    <scope>IDENTIFICATION</scope>
</reference>
<evidence type="ECO:0000256" key="6">
    <source>
        <dbReference type="ARBA" id="ARBA00022741"/>
    </source>
</evidence>
<dbReference type="Proteomes" id="UP000261340">
    <property type="component" value="Unplaced"/>
</dbReference>
<dbReference type="SMART" id="SM00220">
    <property type="entry name" value="S_TKc"/>
    <property type="match status" value="1"/>
</dbReference>
<evidence type="ECO:0000256" key="12">
    <source>
        <dbReference type="PIRSR" id="PIRSR037993-2"/>
    </source>
</evidence>
<evidence type="ECO:0000313" key="14">
    <source>
        <dbReference type="Ensembl" id="ENSACIP00000012867.1"/>
    </source>
</evidence>
<dbReference type="PROSITE" id="PS50011">
    <property type="entry name" value="PROTEIN_KINASE_DOM"/>
    <property type="match status" value="1"/>
</dbReference>
<evidence type="ECO:0000313" key="15">
    <source>
        <dbReference type="Proteomes" id="UP000261340"/>
    </source>
</evidence>
<evidence type="ECO:0000256" key="9">
    <source>
        <dbReference type="ARBA" id="ARBA00047899"/>
    </source>
</evidence>
<dbReference type="InterPro" id="IPR051138">
    <property type="entry name" value="PIM_Ser/Thr_kinase"/>
</dbReference>
<dbReference type="InterPro" id="IPR017348">
    <property type="entry name" value="PIM1/2/3"/>
</dbReference>
<evidence type="ECO:0000256" key="5">
    <source>
        <dbReference type="ARBA" id="ARBA00022679"/>
    </source>
</evidence>
<dbReference type="PANTHER" id="PTHR22984:SF11">
    <property type="entry name" value="AURORA KINASE-RELATED"/>
    <property type="match status" value="1"/>
</dbReference>
<feature type="domain" description="Protein kinase" evidence="13">
    <location>
        <begin position="5"/>
        <end position="259"/>
    </location>
</feature>
<keyword evidence="15" id="KW-1185">Reference proteome</keyword>
<dbReference type="GO" id="GO:0004674">
    <property type="term" value="F:protein serine/threonine kinase activity"/>
    <property type="evidence" value="ECO:0007669"/>
    <property type="project" value="UniProtKB-KW"/>
</dbReference>
<feature type="binding site" evidence="12">
    <location>
        <position position="89"/>
    </location>
    <ligand>
        <name>ATP</name>
        <dbReference type="ChEBI" id="CHEBI:30616"/>
    </ligand>
</feature>
<evidence type="ECO:0000256" key="10">
    <source>
        <dbReference type="ARBA" id="ARBA00048679"/>
    </source>
</evidence>
<dbReference type="PROSITE" id="PS00108">
    <property type="entry name" value="PROTEIN_KINASE_ST"/>
    <property type="match status" value="1"/>
</dbReference>
<dbReference type="OMA" id="SEPPEYG"/>
<keyword evidence="3" id="KW-0723">Serine/threonine-protein kinase</keyword>
<keyword evidence="4" id="KW-0597">Phosphoprotein</keyword>
<evidence type="ECO:0000256" key="4">
    <source>
        <dbReference type="ARBA" id="ARBA00022553"/>
    </source>
</evidence>
<dbReference type="InterPro" id="IPR000719">
    <property type="entry name" value="Prot_kinase_dom"/>
</dbReference>
<dbReference type="GO" id="GO:0005737">
    <property type="term" value="C:cytoplasm"/>
    <property type="evidence" value="ECO:0007669"/>
    <property type="project" value="TreeGrafter"/>
</dbReference>
<feature type="active site" description="Proton acceptor" evidence="11">
    <location>
        <position position="135"/>
    </location>
</feature>
<dbReference type="PIRSF" id="PIRSF037993">
    <property type="entry name" value="STPK_Pim-1"/>
    <property type="match status" value="1"/>
</dbReference>
<dbReference type="Pfam" id="PF00069">
    <property type="entry name" value="Pkinase"/>
    <property type="match status" value="1"/>
</dbReference>
<name>A0A3Q0RRA9_AMPCI</name>
<keyword evidence="8 12" id="KW-0067">ATP-binding</keyword>
<dbReference type="GeneTree" id="ENSGT00950000182996"/>
<sequence length="267" mass="29909">FEATYLELYKLGEGAFCSEYAGWRMTDRFSVSITHIFLYLVLNGKTSMVPLEVLLMTKVGGGPASGGTSAAVSLLDWYDLEQEVLLVMERPFPCVSLLKYMENSGGPLKEDVAKVLKQLVDAAITMHTKGIFHGDIKAENLLLETGSSDPRVRVINFGCGCLVQEEPHFIFSGTSAYAPPEFLICGRYEAAPTTVWQLGALLYKMLDAEQYFSTSEFLRGRIHFNKDLSQDCQKFLEQCLATNPNQRPTLEQIQRHPWLQNQAHVNA</sequence>
<dbReference type="GO" id="GO:0043066">
    <property type="term" value="P:negative regulation of apoptotic process"/>
    <property type="evidence" value="ECO:0007669"/>
    <property type="project" value="InterPro"/>
</dbReference>
<accession>A0A3Q0RRA9</accession>
<dbReference type="InterPro" id="IPR011009">
    <property type="entry name" value="Kinase-like_dom_sf"/>
</dbReference>
<dbReference type="Gene3D" id="3.30.200.20">
    <property type="entry name" value="Phosphorylase Kinase, domain 1"/>
    <property type="match status" value="1"/>
</dbReference>
<comment type="catalytic activity">
    <reaction evidence="10">
        <text>L-seryl-[protein] + ATP = O-phospho-L-seryl-[protein] + ADP + H(+)</text>
        <dbReference type="Rhea" id="RHEA:17989"/>
        <dbReference type="Rhea" id="RHEA-COMP:9863"/>
        <dbReference type="Rhea" id="RHEA-COMP:11604"/>
        <dbReference type="ChEBI" id="CHEBI:15378"/>
        <dbReference type="ChEBI" id="CHEBI:29999"/>
        <dbReference type="ChEBI" id="CHEBI:30616"/>
        <dbReference type="ChEBI" id="CHEBI:83421"/>
        <dbReference type="ChEBI" id="CHEBI:456216"/>
        <dbReference type="EC" id="2.7.11.1"/>
    </reaction>
</comment>
<keyword evidence="5" id="KW-0808">Transferase</keyword>
<comment type="catalytic activity">
    <reaction evidence="9">
        <text>L-threonyl-[protein] + ATP = O-phospho-L-threonyl-[protein] + ADP + H(+)</text>
        <dbReference type="Rhea" id="RHEA:46608"/>
        <dbReference type="Rhea" id="RHEA-COMP:11060"/>
        <dbReference type="Rhea" id="RHEA-COMP:11605"/>
        <dbReference type="ChEBI" id="CHEBI:15378"/>
        <dbReference type="ChEBI" id="CHEBI:30013"/>
        <dbReference type="ChEBI" id="CHEBI:30616"/>
        <dbReference type="ChEBI" id="CHEBI:61977"/>
        <dbReference type="ChEBI" id="CHEBI:456216"/>
        <dbReference type="EC" id="2.7.11.1"/>
    </reaction>
</comment>
<protein>
    <recommendedName>
        <fullName evidence="2">non-specific serine/threonine protein kinase</fullName>
        <ecNumber evidence="2">2.7.11.1</ecNumber>
    </recommendedName>
</protein>
<organism evidence="14 15">
    <name type="scientific">Amphilophus citrinellus</name>
    <name type="common">Midas cichlid</name>
    <name type="synonym">Cichlasoma citrinellum</name>
    <dbReference type="NCBI Taxonomy" id="61819"/>
    <lineage>
        <taxon>Eukaryota</taxon>
        <taxon>Metazoa</taxon>
        <taxon>Chordata</taxon>
        <taxon>Craniata</taxon>
        <taxon>Vertebrata</taxon>
        <taxon>Euteleostomi</taxon>
        <taxon>Actinopterygii</taxon>
        <taxon>Neopterygii</taxon>
        <taxon>Teleostei</taxon>
        <taxon>Neoteleostei</taxon>
        <taxon>Acanthomorphata</taxon>
        <taxon>Ovalentaria</taxon>
        <taxon>Cichlomorphae</taxon>
        <taxon>Cichliformes</taxon>
        <taxon>Cichlidae</taxon>
        <taxon>New World cichlids</taxon>
        <taxon>Cichlasomatinae</taxon>
        <taxon>Heroini</taxon>
        <taxon>Amphilophus</taxon>
    </lineage>
</organism>